<dbReference type="SMART" id="SM00827">
    <property type="entry name" value="PKS_AT"/>
    <property type="match status" value="1"/>
</dbReference>
<evidence type="ECO:0000256" key="7">
    <source>
        <dbReference type="PIRSR" id="PIRSR000446-1"/>
    </source>
</evidence>
<dbReference type="RefSeq" id="WP_057636563.1">
    <property type="nucleotide sequence ID" value="NZ_LDJM01000006.1"/>
</dbReference>
<evidence type="ECO:0000256" key="1">
    <source>
        <dbReference type="ARBA" id="ARBA00013258"/>
    </source>
</evidence>
<feature type="active site" evidence="7">
    <location>
        <position position="203"/>
    </location>
</feature>
<evidence type="ECO:0000256" key="2">
    <source>
        <dbReference type="ARBA" id="ARBA00018953"/>
    </source>
</evidence>
<dbReference type="InterPro" id="IPR001227">
    <property type="entry name" value="Ac_transferase_dom_sf"/>
</dbReference>
<dbReference type="SUPFAM" id="SSF52151">
    <property type="entry name" value="FabD/lysophospholipase-like"/>
    <property type="match status" value="1"/>
</dbReference>
<evidence type="ECO:0000256" key="3">
    <source>
        <dbReference type="ARBA" id="ARBA00022679"/>
    </source>
</evidence>
<organism evidence="9 10">
    <name type="scientific">Stenotrophomonas ginsengisoli</name>
    <dbReference type="NCBI Taxonomy" id="336566"/>
    <lineage>
        <taxon>Bacteria</taxon>
        <taxon>Pseudomonadati</taxon>
        <taxon>Pseudomonadota</taxon>
        <taxon>Gammaproteobacteria</taxon>
        <taxon>Lysobacterales</taxon>
        <taxon>Lysobacteraceae</taxon>
        <taxon>Stenotrophomonas</taxon>
    </lineage>
</organism>
<dbReference type="InterPro" id="IPR050858">
    <property type="entry name" value="Mal-CoA-ACP_Trans/PKS_FabD"/>
</dbReference>
<dbReference type="InterPro" id="IPR016035">
    <property type="entry name" value="Acyl_Trfase/lysoPLipase"/>
</dbReference>
<feature type="active site" evidence="7">
    <location>
        <position position="94"/>
    </location>
</feature>
<keyword evidence="3 6" id="KW-0808">Transferase</keyword>
<dbReference type="EC" id="2.3.1.39" evidence="1 6"/>
<keyword evidence="4 6" id="KW-0012">Acyltransferase</keyword>
<dbReference type="EMBL" id="LDJM01000006">
    <property type="protein sequence ID" value="KRG79158.1"/>
    <property type="molecule type" value="Genomic_DNA"/>
</dbReference>
<evidence type="ECO:0000256" key="6">
    <source>
        <dbReference type="PIRNR" id="PIRNR000446"/>
    </source>
</evidence>
<gene>
    <name evidence="9" type="ORF">ABB30_01795</name>
</gene>
<dbReference type="PANTHER" id="PTHR42681:SF1">
    <property type="entry name" value="MALONYL-COA-ACYL CARRIER PROTEIN TRANSACYLASE, MITOCHONDRIAL"/>
    <property type="match status" value="1"/>
</dbReference>
<feature type="domain" description="Malonyl-CoA:ACP transacylase (MAT)" evidence="8">
    <location>
        <begin position="9"/>
        <end position="304"/>
    </location>
</feature>
<dbReference type="InterPro" id="IPR014043">
    <property type="entry name" value="Acyl_transferase_dom"/>
</dbReference>
<dbReference type="PATRIC" id="fig|336566.3.peg.2728"/>
<dbReference type="OrthoDB" id="9808564at2"/>
<dbReference type="Gene3D" id="3.40.366.10">
    <property type="entry name" value="Malonyl-Coenzyme A Acyl Carrier Protein, domain 2"/>
    <property type="match status" value="1"/>
</dbReference>
<dbReference type="GO" id="GO:0004314">
    <property type="term" value="F:[acyl-carrier-protein] S-malonyltransferase activity"/>
    <property type="evidence" value="ECO:0007669"/>
    <property type="project" value="UniProtKB-EC"/>
</dbReference>
<dbReference type="InterPro" id="IPR016036">
    <property type="entry name" value="Malonyl_transacylase_ACP-bd"/>
</dbReference>
<dbReference type="InterPro" id="IPR004410">
    <property type="entry name" value="Malonyl_CoA-ACP_transAc_FabD"/>
</dbReference>
<evidence type="ECO:0000259" key="8">
    <source>
        <dbReference type="SMART" id="SM00827"/>
    </source>
</evidence>
<dbReference type="STRING" id="336566.ABB30_01795"/>
<protein>
    <recommendedName>
        <fullName evidence="2 6">Malonyl CoA-acyl carrier protein transacylase</fullName>
        <ecNumber evidence="1 6">2.3.1.39</ecNumber>
    </recommendedName>
</protein>
<sequence>MTDSTFAFVFPGQGSQSLGMLADLAAVHPSIIDTFAEASEGAGVDLWTLAQQGPEAQLGQTEFTQPALLAASIALWRLWQVQGGAQPAQLAGHSLGEYSALVAAGALSLHDGARLVRLRGQLMQAACPAGVGGMAAVLGAEDALVAGVCADAAQGQVLVPANFNSPGQIVIGGNAEAVDRAIALLAERGVRKAVKLAVSVPSHTPLMRDAAEQLASAIAAVSFSEPALPVVQNVDAAVHVGTAAIADALVKQLYQPVQWTGCVQALAARGVTAVAECGPGKVLTGLVKRIDKSIDGRALGSLADFDAALAQWPRG</sequence>
<evidence type="ECO:0000256" key="4">
    <source>
        <dbReference type="ARBA" id="ARBA00023315"/>
    </source>
</evidence>
<dbReference type="SUPFAM" id="SSF55048">
    <property type="entry name" value="Probable ACP-binding domain of malonyl-CoA ACP transacylase"/>
    <property type="match status" value="1"/>
</dbReference>
<comment type="similarity">
    <text evidence="6">Belongs to the fabD family.</text>
</comment>
<dbReference type="AlphaFoldDB" id="A0A0R0DBT1"/>
<accession>A0A0R0DBT1</accession>
<evidence type="ECO:0000313" key="10">
    <source>
        <dbReference type="Proteomes" id="UP000050956"/>
    </source>
</evidence>
<dbReference type="Proteomes" id="UP000050956">
    <property type="component" value="Unassembled WGS sequence"/>
</dbReference>
<dbReference type="FunFam" id="3.30.70.250:FF:000001">
    <property type="entry name" value="Malonyl CoA-acyl carrier protein transacylase"/>
    <property type="match status" value="1"/>
</dbReference>
<dbReference type="PANTHER" id="PTHR42681">
    <property type="entry name" value="MALONYL-COA-ACYL CARRIER PROTEIN TRANSACYLASE, MITOCHONDRIAL"/>
    <property type="match status" value="1"/>
</dbReference>
<dbReference type="GO" id="GO:0005829">
    <property type="term" value="C:cytosol"/>
    <property type="evidence" value="ECO:0007669"/>
    <property type="project" value="TreeGrafter"/>
</dbReference>
<proteinExistence type="inferred from homology"/>
<evidence type="ECO:0000256" key="5">
    <source>
        <dbReference type="ARBA" id="ARBA00048462"/>
    </source>
</evidence>
<dbReference type="PIRSF" id="PIRSF000446">
    <property type="entry name" value="Mct"/>
    <property type="match status" value="1"/>
</dbReference>
<evidence type="ECO:0000313" key="9">
    <source>
        <dbReference type="EMBL" id="KRG79158.1"/>
    </source>
</evidence>
<keyword evidence="10" id="KW-1185">Reference proteome</keyword>
<dbReference type="GO" id="GO:0006633">
    <property type="term" value="P:fatty acid biosynthetic process"/>
    <property type="evidence" value="ECO:0007669"/>
    <property type="project" value="TreeGrafter"/>
</dbReference>
<comment type="caution">
    <text evidence="9">The sequence shown here is derived from an EMBL/GenBank/DDBJ whole genome shotgun (WGS) entry which is preliminary data.</text>
</comment>
<dbReference type="NCBIfam" id="TIGR00128">
    <property type="entry name" value="fabD"/>
    <property type="match status" value="1"/>
</dbReference>
<dbReference type="Gene3D" id="3.30.70.250">
    <property type="entry name" value="Malonyl-CoA ACP transacylase, ACP-binding"/>
    <property type="match status" value="1"/>
</dbReference>
<dbReference type="InterPro" id="IPR024925">
    <property type="entry name" value="Malonyl_CoA-ACP_transAc"/>
</dbReference>
<name>A0A0R0DBT1_9GAMM</name>
<reference evidence="9 10" key="1">
    <citation type="submission" date="2015-05" db="EMBL/GenBank/DDBJ databases">
        <title>Genome sequencing and analysis of members of genus Stenotrophomonas.</title>
        <authorList>
            <person name="Patil P.P."/>
            <person name="Midha S."/>
            <person name="Patil P.B."/>
        </authorList>
    </citation>
    <scope>NUCLEOTIDE SEQUENCE [LARGE SCALE GENOMIC DNA]</scope>
    <source>
        <strain evidence="9 10">DSM 24757</strain>
    </source>
</reference>
<dbReference type="Pfam" id="PF00698">
    <property type="entry name" value="Acyl_transf_1"/>
    <property type="match status" value="1"/>
</dbReference>
<comment type="catalytic activity">
    <reaction evidence="5 6">
        <text>holo-[ACP] + malonyl-CoA = malonyl-[ACP] + CoA</text>
        <dbReference type="Rhea" id="RHEA:41792"/>
        <dbReference type="Rhea" id="RHEA-COMP:9623"/>
        <dbReference type="Rhea" id="RHEA-COMP:9685"/>
        <dbReference type="ChEBI" id="CHEBI:57287"/>
        <dbReference type="ChEBI" id="CHEBI:57384"/>
        <dbReference type="ChEBI" id="CHEBI:64479"/>
        <dbReference type="ChEBI" id="CHEBI:78449"/>
        <dbReference type="EC" id="2.3.1.39"/>
    </reaction>
</comment>